<evidence type="ECO:0000313" key="2">
    <source>
        <dbReference type="Proteomes" id="UP000314294"/>
    </source>
</evidence>
<comment type="caution">
    <text evidence="1">The sequence shown here is derived from an EMBL/GenBank/DDBJ whole genome shotgun (WGS) entry which is preliminary data.</text>
</comment>
<protein>
    <submittedName>
        <fullName evidence="1">Uncharacterized protein</fullName>
    </submittedName>
</protein>
<dbReference type="AlphaFoldDB" id="A0A4Z2HI64"/>
<gene>
    <name evidence="1" type="ORF">EYF80_024205</name>
</gene>
<name>A0A4Z2HI64_9TELE</name>
<sequence length="119" mass="13302">MSNLSEKENVMKPNNARASVYLIDDGDDRHLSFKGQSADGGRHSPNTVLAGTDSLFSQKDTWERMTVMMHGSHFIKDAFLLHVHCSETPKRTWIPRPPSSWSRFTFDGTIPASGEKPAV</sequence>
<dbReference type="EMBL" id="SRLO01000233">
    <property type="protein sequence ID" value="TNN65527.1"/>
    <property type="molecule type" value="Genomic_DNA"/>
</dbReference>
<reference evidence="1 2" key="1">
    <citation type="submission" date="2019-03" db="EMBL/GenBank/DDBJ databases">
        <title>First draft genome of Liparis tanakae, snailfish: a comprehensive survey of snailfish specific genes.</title>
        <authorList>
            <person name="Kim W."/>
            <person name="Song I."/>
            <person name="Jeong J.-H."/>
            <person name="Kim D."/>
            <person name="Kim S."/>
            <person name="Ryu S."/>
            <person name="Song J.Y."/>
            <person name="Lee S.K."/>
        </authorList>
    </citation>
    <scope>NUCLEOTIDE SEQUENCE [LARGE SCALE GENOMIC DNA]</scope>
    <source>
        <tissue evidence="1">Muscle</tissue>
    </source>
</reference>
<dbReference type="Proteomes" id="UP000314294">
    <property type="component" value="Unassembled WGS sequence"/>
</dbReference>
<accession>A0A4Z2HI64</accession>
<evidence type="ECO:0000313" key="1">
    <source>
        <dbReference type="EMBL" id="TNN65527.1"/>
    </source>
</evidence>
<keyword evidence="2" id="KW-1185">Reference proteome</keyword>
<proteinExistence type="predicted"/>
<organism evidence="1 2">
    <name type="scientific">Liparis tanakae</name>
    <name type="common">Tanaka's snailfish</name>
    <dbReference type="NCBI Taxonomy" id="230148"/>
    <lineage>
        <taxon>Eukaryota</taxon>
        <taxon>Metazoa</taxon>
        <taxon>Chordata</taxon>
        <taxon>Craniata</taxon>
        <taxon>Vertebrata</taxon>
        <taxon>Euteleostomi</taxon>
        <taxon>Actinopterygii</taxon>
        <taxon>Neopterygii</taxon>
        <taxon>Teleostei</taxon>
        <taxon>Neoteleostei</taxon>
        <taxon>Acanthomorphata</taxon>
        <taxon>Eupercaria</taxon>
        <taxon>Perciformes</taxon>
        <taxon>Cottioidei</taxon>
        <taxon>Cottales</taxon>
        <taxon>Liparidae</taxon>
        <taxon>Liparis</taxon>
    </lineage>
</organism>